<feature type="compositionally biased region" description="Pro residues" evidence="5">
    <location>
        <begin position="30"/>
        <end position="39"/>
    </location>
</feature>
<dbReference type="GO" id="GO:0004326">
    <property type="term" value="F:tetrahydrofolylpolyglutamate synthase activity"/>
    <property type="evidence" value="ECO:0007669"/>
    <property type="project" value="InterPro"/>
</dbReference>
<dbReference type="InterPro" id="IPR001645">
    <property type="entry name" value="Folylpolyglutamate_synth"/>
</dbReference>
<gene>
    <name evidence="6" type="ORF">Ahy_B02g060410</name>
</gene>
<dbReference type="PANTHER" id="PTHR11136">
    <property type="entry name" value="FOLYLPOLYGLUTAMATE SYNTHASE-RELATED"/>
    <property type="match status" value="1"/>
</dbReference>
<protein>
    <submittedName>
        <fullName evidence="6">Uncharacterized protein</fullName>
    </submittedName>
</protein>
<dbReference type="InterPro" id="IPR036565">
    <property type="entry name" value="Mur-like_cat_sf"/>
</dbReference>
<evidence type="ECO:0000313" key="6">
    <source>
        <dbReference type="EMBL" id="RYR26215.1"/>
    </source>
</evidence>
<dbReference type="GO" id="GO:0005739">
    <property type="term" value="C:mitochondrion"/>
    <property type="evidence" value="ECO:0007669"/>
    <property type="project" value="TreeGrafter"/>
</dbReference>
<name>A0A445AII1_ARAHY</name>
<evidence type="ECO:0000313" key="7">
    <source>
        <dbReference type="Proteomes" id="UP000289738"/>
    </source>
</evidence>
<dbReference type="PANTHER" id="PTHR11136:SF16">
    <property type="entry name" value="FOLYLPOLYGLUTAMATE SYNTHASE"/>
    <property type="match status" value="1"/>
</dbReference>
<dbReference type="GO" id="GO:0005829">
    <property type="term" value="C:cytosol"/>
    <property type="evidence" value="ECO:0007669"/>
    <property type="project" value="TreeGrafter"/>
</dbReference>
<feature type="region of interest" description="Disordered" evidence="5">
    <location>
        <begin position="1"/>
        <end position="39"/>
    </location>
</feature>
<evidence type="ECO:0000256" key="5">
    <source>
        <dbReference type="SAM" id="MobiDB-lite"/>
    </source>
</evidence>
<dbReference type="GO" id="GO:0005524">
    <property type="term" value="F:ATP binding"/>
    <property type="evidence" value="ECO:0007669"/>
    <property type="project" value="UniProtKB-KW"/>
</dbReference>
<evidence type="ECO:0000256" key="4">
    <source>
        <dbReference type="ARBA" id="ARBA00022840"/>
    </source>
</evidence>
<keyword evidence="7" id="KW-1185">Reference proteome</keyword>
<reference evidence="6 7" key="1">
    <citation type="submission" date="2019-01" db="EMBL/GenBank/DDBJ databases">
        <title>Sequencing of cultivated peanut Arachis hypogaea provides insights into genome evolution and oil improvement.</title>
        <authorList>
            <person name="Chen X."/>
        </authorList>
    </citation>
    <scope>NUCLEOTIDE SEQUENCE [LARGE SCALE GENOMIC DNA]</scope>
    <source>
        <strain evidence="7">cv. Fuhuasheng</strain>
        <tissue evidence="6">Leaves</tissue>
    </source>
</reference>
<evidence type="ECO:0000256" key="2">
    <source>
        <dbReference type="ARBA" id="ARBA00022598"/>
    </source>
</evidence>
<dbReference type="STRING" id="3818.A0A445AII1"/>
<keyword evidence="3" id="KW-0547">Nucleotide-binding</keyword>
<evidence type="ECO:0000256" key="3">
    <source>
        <dbReference type="ARBA" id="ARBA00022741"/>
    </source>
</evidence>
<dbReference type="SUPFAM" id="SSF53623">
    <property type="entry name" value="MurD-like peptide ligases, catalytic domain"/>
    <property type="match status" value="1"/>
</dbReference>
<keyword evidence="4" id="KW-0067">ATP-binding</keyword>
<organism evidence="6 7">
    <name type="scientific">Arachis hypogaea</name>
    <name type="common">Peanut</name>
    <dbReference type="NCBI Taxonomy" id="3818"/>
    <lineage>
        <taxon>Eukaryota</taxon>
        <taxon>Viridiplantae</taxon>
        <taxon>Streptophyta</taxon>
        <taxon>Embryophyta</taxon>
        <taxon>Tracheophyta</taxon>
        <taxon>Spermatophyta</taxon>
        <taxon>Magnoliopsida</taxon>
        <taxon>eudicotyledons</taxon>
        <taxon>Gunneridae</taxon>
        <taxon>Pentapetalae</taxon>
        <taxon>rosids</taxon>
        <taxon>fabids</taxon>
        <taxon>Fabales</taxon>
        <taxon>Fabaceae</taxon>
        <taxon>Papilionoideae</taxon>
        <taxon>50 kb inversion clade</taxon>
        <taxon>dalbergioids sensu lato</taxon>
        <taxon>Dalbergieae</taxon>
        <taxon>Pterocarpus clade</taxon>
        <taxon>Arachis</taxon>
    </lineage>
</organism>
<dbReference type="EMBL" id="SDMP01000012">
    <property type="protein sequence ID" value="RYR26215.1"/>
    <property type="molecule type" value="Genomic_DNA"/>
</dbReference>
<accession>A0A445AII1</accession>
<proteinExistence type="inferred from homology"/>
<evidence type="ECO:0000256" key="1">
    <source>
        <dbReference type="ARBA" id="ARBA00008276"/>
    </source>
</evidence>
<dbReference type="AlphaFoldDB" id="A0A445AII1"/>
<dbReference type="Proteomes" id="UP000289738">
    <property type="component" value="Chromosome B02"/>
</dbReference>
<keyword evidence="2" id="KW-0436">Ligase</keyword>
<comment type="caution">
    <text evidence="6">The sequence shown here is derived from an EMBL/GenBank/DDBJ whole genome shotgun (WGS) entry which is preliminary data.</text>
</comment>
<comment type="similarity">
    <text evidence="1">Belongs to the folylpolyglutamate synthase family.</text>
</comment>
<dbReference type="Gene3D" id="3.40.1190.10">
    <property type="entry name" value="Mur-like, catalytic domain"/>
    <property type="match status" value="1"/>
</dbReference>
<sequence>MSPPRAPHFNHDTASPHSSPPKFFDTLSSVPPPPPSPPLPLSVVRHYLAPQQPPPEAQVPGFQYLLRKLVKEVRKQYIYEMELPQIEKQRKDEARIEALRVANEERKKLKVEAVQIRAQERKIAQQEFRETLVDICAQYCVRADKVFDLIQIQEPIVCGITSLEYDHMEILGNTLGEIAGEKAGIFKDQISAFTVPQPDEAMRVLEEKASQLNVPLQVVNPLDPSLLNGLRLGLEGEHQYLNAGLAVALCSTWLKRTGHLGDTNLEKSVLDMAKKDWPS</sequence>